<comment type="caution">
    <text evidence="8">The sequence shown here is derived from an EMBL/GenBank/DDBJ whole genome shotgun (WGS) entry which is preliminary data.</text>
</comment>
<dbReference type="Gene3D" id="3.50.50.60">
    <property type="entry name" value="FAD/NAD(P)-binding domain"/>
    <property type="match status" value="3"/>
</dbReference>
<protein>
    <recommendedName>
        <fullName evidence="10">Choline dehydrogenase</fullName>
    </recommendedName>
</protein>
<keyword evidence="9" id="KW-1185">Reference proteome</keyword>
<dbReference type="InterPro" id="IPR012132">
    <property type="entry name" value="GMC_OxRdtase"/>
</dbReference>
<evidence type="ECO:0000256" key="2">
    <source>
        <dbReference type="ARBA" id="ARBA00010790"/>
    </source>
</evidence>
<dbReference type="Pfam" id="PF00732">
    <property type="entry name" value="GMC_oxred_N"/>
    <property type="match status" value="2"/>
</dbReference>
<comment type="cofactor">
    <cofactor evidence="1">
        <name>FAD</name>
        <dbReference type="ChEBI" id="CHEBI:57692"/>
    </cofactor>
</comment>
<dbReference type="InterPro" id="IPR000172">
    <property type="entry name" value="GMC_OxRdtase_N"/>
</dbReference>
<dbReference type="SUPFAM" id="SSF51905">
    <property type="entry name" value="FAD/NAD(P)-binding domain"/>
    <property type="match status" value="1"/>
</dbReference>
<organism evidence="8 9">
    <name type="scientific">Nocardia camponoti</name>
    <dbReference type="NCBI Taxonomy" id="1616106"/>
    <lineage>
        <taxon>Bacteria</taxon>
        <taxon>Bacillati</taxon>
        <taxon>Actinomycetota</taxon>
        <taxon>Actinomycetes</taxon>
        <taxon>Mycobacteriales</taxon>
        <taxon>Nocardiaceae</taxon>
        <taxon>Nocardia</taxon>
    </lineage>
</organism>
<evidence type="ECO:0000313" key="9">
    <source>
        <dbReference type="Proteomes" id="UP000612956"/>
    </source>
</evidence>
<dbReference type="SUPFAM" id="SSF54373">
    <property type="entry name" value="FAD-linked reductases, C-terminal domain"/>
    <property type="match status" value="1"/>
</dbReference>
<keyword evidence="4" id="KW-0274">FAD</keyword>
<dbReference type="AlphaFoldDB" id="A0A917V8C3"/>
<feature type="region of interest" description="Disordered" evidence="5">
    <location>
        <begin position="619"/>
        <end position="705"/>
    </location>
</feature>
<evidence type="ECO:0000256" key="5">
    <source>
        <dbReference type="SAM" id="MobiDB-lite"/>
    </source>
</evidence>
<feature type="domain" description="Glucose-methanol-choline oxidoreductase C-terminal" evidence="7">
    <location>
        <begin position="726"/>
        <end position="785"/>
    </location>
</feature>
<evidence type="ECO:0000259" key="7">
    <source>
        <dbReference type="Pfam" id="PF05199"/>
    </source>
</evidence>
<dbReference type="PANTHER" id="PTHR11552">
    <property type="entry name" value="GLUCOSE-METHANOL-CHOLINE GMC OXIDOREDUCTASE"/>
    <property type="match status" value="1"/>
</dbReference>
<feature type="region of interest" description="Disordered" evidence="5">
    <location>
        <begin position="471"/>
        <end position="498"/>
    </location>
</feature>
<dbReference type="Pfam" id="PF05199">
    <property type="entry name" value="GMC_oxred_C"/>
    <property type="match status" value="1"/>
</dbReference>
<feature type="domain" description="Glucose-methanol-choline oxidoreductase N-terminal" evidence="6">
    <location>
        <begin position="41"/>
        <end position="131"/>
    </location>
</feature>
<dbReference type="EMBL" id="BMMW01000002">
    <property type="protein sequence ID" value="GGK49817.1"/>
    <property type="molecule type" value="Genomic_DNA"/>
</dbReference>
<feature type="region of interest" description="Disordered" evidence="5">
    <location>
        <begin position="288"/>
        <end position="322"/>
    </location>
</feature>
<feature type="domain" description="Glucose-methanol-choline oxidoreductase N-terminal" evidence="6">
    <location>
        <begin position="348"/>
        <end position="461"/>
    </location>
</feature>
<evidence type="ECO:0000259" key="6">
    <source>
        <dbReference type="Pfam" id="PF00732"/>
    </source>
</evidence>
<evidence type="ECO:0008006" key="10">
    <source>
        <dbReference type="Google" id="ProtNLM"/>
    </source>
</evidence>
<comment type="similarity">
    <text evidence="2">Belongs to the GMC oxidoreductase family.</text>
</comment>
<evidence type="ECO:0000313" key="8">
    <source>
        <dbReference type="EMBL" id="GGK49817.1"/>
    </source>
</evidence>
<evidence type="ECO:0000256" key="4">
    <source>
        <dbReference type="ARBA" id="ARBA00022827"/>
    </source>
</evidence>
<sequence>MLEAGQVWARPADIPAHLLDPAHLPLGPESAVVKRYADGVLRGHVVGGSGAINGSAFVRATPADFAEWEAIAGPRWSYAAMLPYYARIERDLDFGTHPGHGSTGPIPVSRTAAPTEFTTSFAAACRAMGLREDPDLNAAQLAATGNWPPADGFDAPATAGRPSHLGPNAERAGDAEGWSPADGLGMPATTARPSHLGPNAARAGNAEDWPPADRLDTSAKAGQARSLDLNAASMVDAGNSTLAHGLDAPASPWPPLPRDLDASRTVGAGSWPPVDGLDPLAAAGRPLHMGPNAARAGDAEDWSPADGLDASPTTGPPLRVDAGRSRHTRATFDAHADHGTPASVPPANRFGPVPLAIENGKRAGPALTHLYPALTRPNLRVYGHTGVTRLILRGRKVIGVEWARGRERGVTYADRVILSAGAIESAALLIRSGIGPENLIRSLGVPVIQPAPVGQFCTDHPEIGVEVPASTTLGDARTHPRARPTNNATKAENAGPTHDSAPILEYLAHLNGIEVRPYTPTTWRPGYHRIGLALMRPTTYDQLTLTSADPATPARIHRNTFTSAADRESLRDAIEWTADLLTTLRTRPTAGLITTQAPEATTPAHAFRIAHDRESATPAADLLGPVGPGSPADPITTPAAGPTAHGRESTTTADDPLGPVSPRPTTDPLTAQATAPTTHDHDPSAQTTDLRATPLAQSDDRSTAKPALTLRETIAALTNLHTSIAPTTASQHLAGSCRMGAEDDPRAVVDEFGRVYGIDGLSIADLSIVPVPLSTGPYATVVTLAARIADQHRM</sequence>
<dbReference type="GO" id="GO:0016614">
    <property type="term" value="F:oxidoreductase activity, acting on CH-OH group of donors"/>
    <property type="evidence" value="ECO:0007669"/>
    <property type="project" value="InterPro"/>
</dbReference>
<evidence type="ECO:0000256" key="3">
    <source>
        <dbReference type="ARBA" id="ARBA00022630"/>
    </source>
</evidence>
<evidence type="ECO:0000256" key="1">
    <source>
        <dbReference type="ARBA" id="ARBA00001974"/>
    </source>
</evidence>
<gene>
    <name evidence="8" type="ORF">GCM10011591_21670</name>
</gene>
<feature type="region of interest" description="Disordered" evidence="5">
    <location>
        <begin position="246"/>
        <end position="269"/>
    </location>
</feature>
<dbReference type="InterPro" id="IPR007867">
    <property type="entry name" value="GMC_OxRtase_C"/>
</dbReference>
<accession>A0A917V8C3</accession>
<feature type="compositionally biased region" description="Polar residues" evidence="5">
    <location>
        <begin position="663"/>
        <end position="677"/>
    </location>
</feature>
<reference evidence="8" key="1">
    <citation type="journal article" date="2014" name="Int. J. Syst. Evol. Microbiol.">
        <title>Complete genome sequence of Corynebacterium casei LMG S-19264T (=DSM 44701T), isolated from a smear-ripened cheese.</title>
        <authorList>
            <consortium name="US DOE Joint Genome Institute (JGI-PGF)"/>
            <person name="Walter F."/>
            <person name="Albersmeier A."/>
            <person name="Kalinowski J."/>
            <person name="Ruckert C."/>
        </authorList>
    </citation>
    <scope>NUCLEOTIDE SEQUENCE</scope>
    <source>
        <strain evidence="8">CGMCC 4.7278</strain>
    </source>
</reference>
<dbReference type="Gene3D" id="3.30.410.40">
    <property type="match status" value="3"/>
</dbReference>
<keyword evidence="3" id="KW-0285">Flavoprotein</keyword>
<name>A0A917V8C3_9NOCA</name>
<dbReference type="PANTHER" id="PTHR11552:SF147">
    <property type="entry name" value="CHOLINE DEHYDROGENASE, MITOCHONDRIAL"/>
    <property type="match status" value="1"/>
</dbReference>
<feature type="region of interest" description="Disordered" evidence="5">
    <location>
        <begin position="142"/>
        <end position="221"/>
    </location>
</feature>
<reference evidence="8" key="2">
    <citation type="submission" date="2020-09" db="EMBL/GenBank/DDBJ databases">
        <authorList>
            <person name="Sun Q."/>
            <person name="Zhou Y."/>
        </authorList>
    </citation>
    <scope>NUCLEOTIDE SEQUENCE</scope>
    <source>
        <strain evidence="8">CGMCC 4.7278</strain>
    </source>
</reference>
<dbReference type="InterPro" id="IPR036188">
    <property type="entry name" value="FAD/NAD-bd_sf"/>
</dbReference>
<proteinExistence type="inferred from homology"/>
<dbReference type="GO" id="GO:0050660">
    <property type="term" value="F:flavin adenine dinucleotide binding"/>
    <property type="evidence" value="ECO:0007669"/>
    <property type="project" value="InterPro"/>
</dbReference>
<dbReference type="Proteomes" id="UP000612956">
    <property type="component" value="Unassembled WGS sequence"/>
</dbReference>